<evidence type="ECO:0000313" key="3">
    <source>
        <dbReference type="Proteomes" id="UP000294933"/>
    </source>
</evidence>
<dbReference type="EMBL" id="ML170314">
    <property type="protein sequence ID" value="TDL14696.1"/>
    <property type="molecule type" value="Genomic_DNA"/>
</dbReference>
<protein>
    <submittedName>
        <fullName evidence="2">Uncharacterized protein</fullName>
    </submittedName>
</protein>
<proteinExistence type="predicted"/>
<gene>
    <name evidence="2" type="ORF">BD410DRAFT_902931</name>
</gene>
<dbReference type="Proteomes" id="UP000294933">
    <property type="component" value="Unassembled WGS sequence"/>
</dbReference>
<name>A0A4Y7PHW3_9AGAM</name>
<feature type="compositionally biased region" description="Low complexity" evidence="1">
    <location>
        <begin position="195"/>
        <end position="218"/>
    </location>
</feature>
<feature type="compositionally biased region" description="Low complexity" evidence="1">
    <location>
        <begin position="52"/>
        <end position="78"/>
    </location>
</feature>
<keyword evidence="3" id="KW-1185">Reference proteome</keyword>
<dbReference type="AlphaFoldDB" id="A0A4Y7PHW3"/>
<accession>A0A4Y7PHW3</accession>
<dbReference type="VEuPathDB" id="FungiDB:BD410DRAFT_902931"/>
<sequence length="248" mass="26621">MAFVDVLLPPLPSSYSSTRRTRTTRKSPNPKPTKNGLNTLSKITSAQSTRTSPISSRAVSRSSPSKSKSKAKASSSKALDVISGISKARKARRQSSVGSANPIHANPDTISQGIKRYVRTCFAGFEVDEGTRDTRATLPEVYVDERPEDSVTQQVSAVHRDTPLKKVKNGALAIDESLLLRAVHVLAPALGLGSGSPSMYSPSSNSQLLSSSRFSASSRRSKSPTPDPPSKTNASRDDMNSNCFIHQH</sequence>
<feature type="region of interest" description="Disordered" evidence="1">
    <location>
        <begin position="194"/>
        <end position="248"/>
    </location>
</feature>
<feature type="compositionally biased region" description="Polar residues" evidence="1">
    <location>
        <begin position="35"/>
        <end position="51"/>
    </location>
</feature>
<evidence type="ECO:0000313" key="2">
    <source>
        <dbReference type="EMBL" id="TDL14696.1"/>
    </source>
</evidence>
<organism evidence="2 3">
    <name type="scientific">Rickenella mellea</name>
    <dbReference type="NCBI Taxonomy" id="50990"/>
    <lineage>
        <taxon>Eukaryota</taxon>
        <taxon>Fungi</taxon>
        <taxon>Dikarya</taxon>
        <taxon>Basidiomycota</taxon>
        <taxon>Agaricomycotina</taxon>
        <taxon>Agaricomycetes</taxon>
        <taxon>Hymenochaetales</taxon>
        <taxon>Rickenellaceae</taxon>
        <taxon>Rickenella</taxon>
    </lineage>
</organism>
<reference evidence="2 3" key="1">
    <citation type="submission" date="2018-06" db="EMBL/GenBank/DDBJ databases">
        <title>A transcriptomic atlas of mushroom development highlights an independent origin of complex multicellularity.</title>
        <authorList>
            <consortium name="DOE Joint Genome Institute"/>
            <person name="Krizsan K."/>
            <person name="Almasi E."/>
            <person name="Merenyi Z."/>
            <person name="Sahu N."/>
            <person name="Viragh M."/>
            <person name="Koszo T."/>
            <person name="Mondo S."/>
            <person name="Kiss B."/>
            <person name="Balint B."/>
            <person name="Kues U."/>
            <person name="Barry K."/>
            <person name="Hegedus J.C."/>
            <person name="Henrissat B."/>
            <person name="Johnson J."/>
            <person name="Lipzen A."/>
            <person name="Ohm R."/>
            <person name="Nagy I."/>
            <person name="Pangilinan J."/>
            <person name="Yan J."/>
            <person name="Xiong Y."/>
            <person name="Grigoriev I.V."/>
            <person name="Hibbett D.S."/>
            <person name="Nagy L.G."/>
        </authorList>
    </citation>
    <scope>NUCLEOTIDE SEQUENCE [LARGE SCALE GENOMIC DNA]</scope>
    <source>
        <strain evidence="2 3">SZMC22713</strain>
    </source>
</reference>
<feature type="region of interest" description="Disordered" evidence="1">
    <location>
        <begin position="1"/>
        <end position="108"/>
    </location>
</feature>
<evidence type="ECO:0000256" key="1">
    <source>
        <dbReference type="SAM" id="MobiDB-lite"/>
    </source>
</evidence>